<evidence type="ECO:0000313" key="2">
    <source>
        <dbReference type="EMBL" id="MDF4024444.1"/>
    </source>
</evidence>
<comment type="caution">
    <text evidence="2">The sequence shown here is derived from an EMBL/GenBank/DDBJ whole genome shotgun (WGS) entry which is preliminary data.</text>
</comment>
<accession>A0ABT6B8L6</accession>
<protein>
    <submittedName>
        <fullName evidence="2">Uncharacterized protein</fullName>
    </submittedName>
</protein>
<feature type="signal peptide" evidence="1">
    <location>
        <begin position="1"/>
        <end position="31"/>
    </location>
</feature>
<feature type="chain" id="PRO_5046312348" evidence="1">
    <location>
        <begin position="32"/>
        <end position="60"/>
    </location>
</feature>
<organism evidence="2 3">
    <name type="scientific">Luteibacter sahnii</name>
    <dbReference type="NCBI Taxonomy" id="3021977"/>
    <lineage>
        <taxon>Bacteria</taxon>
        <taxon>Pseudomonadati</taxon>
        <taxon>Pseudomonadota</taxon>
        <taxon>Gammaproteobacteria</taxon>
        <taxon>Lysobacterales</taxon>
        <taxon>Rhodanobacteraceae</taxon>
        <taxon>Luteibacter</taxon>
    </lineage>
</organism>
<dbReference type="Proteomes" id="UP001528850">
    <property type="component" value="Unassembled WGS sequence"/>
</dbReference>
<evidence type="ECO:0000256" key="1">
    <source>
        <dbReference type="SAM" id="SignalP"/>
    </source>
</evidence>
<keyword evidence="3" id="KW-1185">Reference proteome</keyword>
<keyword evidence="1" id="KW-0732">Signal</keyword>
<name>A0ABT6B8L6_9GAMM</name>
<proteinExistence type="predicted"/>
<evidence type="ECO:0000313" key="3">
    <source>
        <dbReference type="Proteomes" id="UP001528850"/>
    </source>
</evidence>
<gene>
    <name evidence="2" type="ORF">P3W24_05630</name>
</gene>
<reference evidence="2 3" key="1">
    <citation type="journal article" date="2024" name="Curr. Microbiol.">
        <title>Luteibacter sahnii sp. nov., A Novel Yellow-Colored Xanthomonadin Pigment Producing Probiotic Bacterium from Healthy Rice Seed Microbiome.</title>
        <authorList>
            <person name="Jaiswal G."/>
            <person name="Rana R."/>
            <person name="Nayak P.K."/>
            <person name="Chouhan R."/>
            <person name="Gandhi S.G."/>
            <person name="Patel H.K."/>
            <person name="Patil P.B."/>
        </authorList>
    </citation>
    <scope>NUCLEOTIDE SEQUENCE [LARGE SCALE GENOMIC DNA]</scope>
    <source>
        <strain evidence="2 3">PPL201</strain>
    </source>
</reference>
<sequence length="60" mass="6084">MKHLNYVAAVASLAMAVVTLSVFSSTSTASAPLTVINGTHVTDLAPIVVYAHADDSVAAL</sequence>
<dbReference type="EMBL" id="JARJJS010000001">
    <property type="protein sequence ID" value="MDF4024444.1"/>
    <property type="molecule type" value="Genomic_DNA"/>
</dbReference>